<dbReference type="InterPro" id="IPR019775">
    <property type="entry name" value="WD40_repeat_CS"/>
</dbReference>
<dbReference type="AlphaFoldDB" id="E4YB25"/>
<evidence type="ECO:0000256" key="4">
    <source>
        <dbReference type="ARBA" id="ARBA00023015"/>
    </source>
</evidence>
<protein>
    <submittedName>
        <fullName evidence="8">Uncharacterized protein</fullName>
    </submittedName>
</protein>
<dbReference type="SUPFAM" id="SSF50978">
    <property type="entry name" value="WD40 repeat-like"/>
    <property type="match status" value="1"/>
</dbReference>
<dbReference type="EMBL" id="FN654370">
    <property type="protein sequence ID" value="CBY32762.1"/>
    <property type="molecule type" value="Genomic_DNA"/>
</dbReference>
<feature type="compositionally biased region" description="Basic and acidic residues" evidence="7">
    <location>
        <begin position="521"/>
        <end position="537"/>
    </location>
</feature>
<dbReference type="PROSITE" id="PS50294">
    <property type="entry name" value="WD_REPEATS_REGION"/>
    <property type="match status" value="2"/>
</dbReference>
<evidence type="ECO:0000256" key="3">
    <source>
        <dbReference type="ARBA" id="ARBA00022737"/>
    </source>
</evidence>
<dbReference type="InterPro" id="IPR001680">
    <property type="entry name" value="WD40_rpt"/>
</dbReference>
<evidence type="ECO:0000256" key="1">
    <source>
        <dbReference type="ARBA" id="ARBA00008075"/>
    </source>
</evidence>
<name>E4YB25_OIKDI</name>
<dbReference type="InterPro" id="IPR051243">
    <property type="entry name" value="PcG_WD-repeat"/>
</dbReference>
<feature type="compositionally biased region" description="Basic residues" evidence="7">
    <location>
        <begin position="18"/>
        <end position="30"/>
    </location>
</feature>
<dbReference type="SMART" id="SM00320">
    <property type="entry name" value="WD40"/>
    <property type="match status" value="6"/>
</dbReference>
<keyword evidence="3" id="KW-0677">Repeat</keyword>
<dbReference type="PANTHER" id="PTHR10253">
    <property type="entry name" value="POLYCOMB PROTEIN"/>
    <property type="match status" value="1"/>
</dbReference>
<dbReference type="Proteomes" id="UP000011014">
    <property type="component" value="Unassembled WGS sequence"/>
</dbReference>
<gene>
    <name evidence="8" type="ORF">GSOID_T00032109001</name>
</gene>
<feature type="region of interest" description="Disordered" evidence="7">
    <location>
        <begin position="475"/>
        <end position="537"/>
    </location>
</feature>
<accession>E4YB25</accession>
<dbReference type="PROSITE" id="PS00678">
    <property type="entry name" value="WD_REPEATS_1"/>
    <property type="match status" value="2"/>
</dbReference>
<feature type="compositionally biased region" description="Polar residues" evidence="7">
    <location>
        <begin position="410"/>
        <end position="423"/>
    </location>
</feature>
<dbReference type="Pfam" id="PF00400">
    <property type="entry name" value="WD40"/>
    <property type="match status" value="2"/>
</dbReference>
<evidence type="ECO:0000313" key="8">
    <source>
        <dbReference type="EMBL" id="CBY32762.1"/>
    </source>
</evidence>
<evidence type="ECO:0000256" key="5">
    <source>
        <dbReference type="ARBA" id="ARBA00023163"/>
    </source>
</evidence>
<dbReference type="InterPro" id="IPR036322">
    <property type="entry name" value="WD40_repeat_dom_sf"/>
</dbReference>
<dbReference type="Gene3D" id="2.130.10.10">
    <property type="entry name" value="YVTN repeat-like/Quinoprotein amine dehydrogenase"/>
    <property type="match status" value="1"/>
</dbReference>
<comment type="similarity">
    <text evidence="1">Belongs to the WD repeat ESC family.</text>
</comment>
<proteinExistence type="inferred from homology"/>
<feature type="compositionally biased region" description="Polar residues" evidence="7">
    <location>
        <begin position="475"/>
        <end position="487"/>
    </location>
</feature>
<evidence type="ECO:0000256" key="6">
    <source>
        <dbReference type="PROSITE-ProRule" id="PRU00221"/>
    </source>
</evidence>
<keyword evidence="2 6" id="KW-0853">WD repeat</keyword>
<evidence type="ECO:0000256" key="2">
    <source>
        <dbReference type="ARBA" id="ARBA00022574"/>
    </source>
</evidence>
<feature type="compositionally biased region" description="Low complexity" evidence="7">
    <location>
        <begin position="508"/>
        <end position="520"/>
    </location>
</feature>
<dbReference type="PROSITE" id="PS50082">
    <property type="entry name" value="WD_REPEATS_2"/>
    <property type="match status" value="2"/>
</dbReference>
<keyword evidence="4" id="KW-0805">Transcription regulation</keyword>
<feature type="region of interest" description="Disordered" evidence="7">
    <location>
        <begin position="1"/>
        <end position="34"/>
    </location>
</feature>
<feature type="repeat" description="WD" evidence="6">
    <location>
        <begin position="147"/>
        <end position="181"/>
    </location>
</feature>
<keyword evidence="5" id="KW-0804">Transcription</keyword>
<evidence type="ECO:0000256" key="7">
    <source>
        <dbReference type="SAM" id="MobiDB-lite"/>
    </source>
</evidence>
<sequence length="537" mass="60410">MKSDGSDSDVSIKVGNQKGRKKRMTKKKTAPKIGKTVKYGKSTDRFLYNSSLKEDHNDHIFSVTFDPFVHPNQNQIFATVAKNGLRIYECKKDRTTPIHVFEDPDKNENFYTTAWGILEGDPILAFAGFHGCIRVLNISKRIICRHLIGHGAAINEVQFHPVQRRLLASASKDLTIKIWNIYSEVQVFICGGLHGHRDEVLSCEFNQSGNLMASCGMDHMIMIWNFDSKVAKLAIKAADVFQLQHSKTSFPTTTLPPIYVTRDIHSNYIDCVRWYGDFIFSKSCEHEIKCWEPDLSKPNEINPSPPVTALMSISLPYSPNWYVRFGLDRYLQYMAAGNLNGDMYVWDLDVFAKNSKSKPLVLTHGKRTAQCRQCNFSSDGSILVGVFDDSTVWRYDLNPRYKENHEPAVNGTTNRHTNGQNGHHNSEIPPLKSGASSNGPIKSLAKDQMQELKTSYTQNGDSLHTYGKDMRSVSQVANTGDSDLSNTEPKEEPMETSTMDLSGMPQLEPATVEAEPAVEQPAKKIKMDPDFENDKNG</sequence>
<feature type="repeat" description="WD" evidence="6">
    <location>
        <begin position="193"/>
        <end position="228"/>
    </location>
</feature>
<reference evidence="8" key="1">
    <citation type="journal article" date="2010" name="Science">
        <title>Plasticity of animal genome architecture unmasked by rapid evolution of a pelagic tunicate.</title>
        <authorList>
            <person name="Denoeud F."/>
            <person name="Henriet S."/>
            <person name="Mungpakdee S."/>
            <person name="Aury J.M."/>
            <person name="Da Silva C."/>
            <person name="Brinkmann H."/>
            <person name="Mikhaleva J."/>
            <person name="Olsen L.C."/>
            <person name="Jubin C."/>
            <person name="Canestro C."/>
            <person name="Bouquet J.M."/>
            <person name="Danks G."/>
            <person name="Poulain J."/>
            <person name="Campsteijn C."/>
            <person name="Adamski M."/>
            <person name="Cross I."/>
            <person name="Yadetie F."/>
            <person name="Muffato M."/>
            <person name="Louis A."/>
            <person name="Butcher S."/>
            <person name="Tsagkogeorga G."/>
            <person name="Konrad A."/>
            <person name="Singh S."/>
            <person name="Jensen M.F."/>
            <person name="Cong E.H."/>
            <person name="Eikeseth-Otteraa H."/>
            <person name="Noel B."/>
            <person name="Anthouard V."/>
            <person name="Porcel B.M."/>
            <person name="Kachouri-Lafond R."/>
            <person name="Nishino A."/>
            <person name="Ugolini M."/>
            <person name="Chourrout P."/>
            <person name="Nishida H."/>
            <person name="Aasland R."/>
            <person name="Huzurbazar S."/>
            <person name="Westhof E."/>
            <person name="Delsuc F."/>
            <person name="Lehrach H."/>
            <person name="Reinhardt R."/>
            <person name="Weissenbach J."/>
            <person name="Roy S.W."/>
            <person name="Artiguenave F."/>
            <person name="Postlethwait J.H."/>
            <person name="Manak J.R."/>
            <person name="Thompson E.M."/>
            <person name="Jaillon O."/>
            <person name="Du Pasquier L."/>
            <person name="Boudinot P."/>
            <person name="Liberles D.A."/>
            <person name="Volff J.N."/>
            <person name="Philippe H."/>
            <person name="Lenhard B."/>
            <person name="Roest Crollius H."/>
            <person name="Wincker P."/>
            <person name="Chourrout D."/>
        </authorList>
    </citation>
    <scope>NUCLEOTIDE SEQUENCE [LARGE SCALE GENOMIC DNA]</scope>
</reference>
<dbReference type="InterPro" id="IPR015943">
    <property type="entry name" value="WD40/YVTN_repeat-like_dom_sf"/>
</dbReference>
<organism evidence="8">
    <name type="scientific">Oikopleura dioica</name>
    <name type="common">Tunicate</name>
    <dbReference type="NCBI Taxonomy" id="34765"/>
    <lineage>
        <taxon>Eukaryota</taxon>
        <taxon>Metazoa</taxon>
        <taxon>Chordata</taxon>
        <taxon>Tunicata</taxon>
        <taxon>Appendicularia</taxon>
        <taxon>Copelata</taxon>
        <taxon>Oikopleuridae</taxon>
        <taxon>Oikopleura</taxon>
    </lineage>
</organism>
<feature type="region of interest" description="Disordered" evidence="7">
    <location>
        <begin position="403"/>
        <end position="441"/>
    </location>
</feature>